<dbReference type="SUPFAM" id="SSF56601">
    <property type="entry name" value="beta-lactamase/transpeptidase-like"/>
    <property type="match status" value="1"/>
</dbReference>
<gene>
    <name evidence="4" type="ORF">FTW19_02920</name>
</gene>
<dbReference type="PANTHER" id="PTHR46825">
    <property type="entry name" value="D-ALANYL-D-ALANINE-CARBOXYPEPTIDASE/ENDOPEPTIDASE AMPH"/>
    <property type="match status" value="1"/>
</dbReference>
<reference evidence="4 5" key="1">
    <citation type="submission" date="2019-08" db="EMBL/GenBank/DDBJ databases">
        <title>Complete genome sequence of Terriglobus albidus strain ORNL.</title>
        <authorList>
            <person name="Podar M."/>
        </authorList>
    </citation>
    <scope>NUCLEOTIDE SEQUENCE [LARGE SCALE GENOMIC DNA]</scope>
    <source>
        <strain evidence="4 5">ORNL</strain>
    </source>
</reference>
<dbReference type="InterPro" id="IPR050491">
    <property type="entry name" value="AmpC-like"/>
</dbReference>
<accession>A0A5B9E444</accession>
<keyword evidence="1" id="KW-0732">Signal</keyword>
<evidence type="ECO:0000256" key="1">
    <source>
        <dbReference type="SAM" id="SignalP"/>
    </source>
</evidence>
<keyword evidence="5" id="KW-1185">Reference proteome</keyword>
<dbReference type="InterPro" id="IPR012338">
    <property type="entry name" value="Beta-lactam/transpept-like"/>
</dbReference>
<dbReference type="GO" id="GO:0016787">
    <property type="term" value="F:hydrolase activity"/>
    <property type="evidence" value="ECO:0007669"/>
    <property type="project" value="UniProtKB-KW"/>
</dbReference>
<name>A0A5B9E444_9BACT</name>
<dbReference type="InterPro" id="IPR001466">
    <property type="entry name" value="Beta-lactam-related"/>
</dbReference>
<dbReference type="Pfam" id="PF00144">
    <property type="entry name" value="Beta-lactamase"/>
    <property type="match status" value="1"/>
</dbReference>
<dbReference type="AlphaFoldDB" id="A0A5B9E444"/>
<dbReference type="Gene3D" id="2.40.128.600">
    <property type="match status" value="1"/>
</dbReference>
<evidence type="ECO:0000259" key="3">
    <source>
        <dbReference type="Pfam" id="PF11954"/>
    </source>
</evidence>
<keyword evidence="4" id="KW-0378">Hydrolase</keyword>
<dbReference type="Pfam" id="PF11954">
    <property type="entry name" value="DUF3471"/>
    <property type="match status" value="1"/>
</dbReference>
<evidence type="ECO:0000313" key="4">
    <source>
        <dbReference type="EMBL" id="QEE27053.1"/>
    </source>
</evidence>
<evidence type="ECO:0000259" key="2">
    <source>
        <dbReference type="Pfam" id="PF00144"/>
    </source>
</evidence>
<feature type="domain" description="Beta-lactamase-related" evidence="2">
    <location>
        <begin position="34"/>
        <end position="358"/>
    </location>
</feature>
<organism evidence="4 5">
    <name type="scientific">Terriglobus albidus</name>
    <dbReference type="NCBI Taxonomy" id="1592106"/>
    <lineage>
        <taxon>Bacteria</taxon>
        <taxon>Pseudomonadati</taxon>
        <taxon>Acidobacteriota</taxon>
        <taxon>Terriglobia</taxon>
        <taxon>Terriglobales</taxon>
        <taxon>Acidobacteriaceae</taxon>
        <taxon>Terriglobus</taxon>
    </lineage>
</organism>
<feature type="domain" description="Peptidase S12 Pab87-related C-terminal" evidence="3">
    <location>
        <begin position="400"/>
        <end position="484"/>
    </location>
</feature>
<dbReference type="RefSeq" id="WP_147646248.1">
    <property type="nucleotide sequence ID" value="NZ_CP042806.1"/>
</dbReference>
<feature type="signal peptide" evidence="1">
    <location>
        <begin position="1"/>
        <end position="25"/>
    </location>
</feature>
<proteinExistence type="predicted"/>
<dbReference type="KEGG" id="talb:FTW19_02920"/>
<dbReference type="EMBL" id="CP042806">
    <property type="protein sequence ID" value="QEE27053.1"/>
    <property type="molecule type" value="Genomic_DNA"/>
</dbReference>
<dbReference type="PANTHER" id="PTHR46825:SF15">
    <property type="entry name" value="BETA-LACTAMASE-RELATED DOMAIN-CONTAINING PROTEIN"/>
    <property type="match status" value="1"/>
</dbReference>
<dbReference type="InterPro" id="IPR021860">
    <property type="entry name" value="Peptidase_S12_Pab87-rel_C"/>
</dbReference>
<dbReference type="Proteomes" id="UP000321820">
    <property type="component" value="Chromosome"/>
</dbReference>
<feature type="chain" id="PRO_5022968369" evidence="1">
    <location>
        <begin position="26"/>
        <end position="494"/>
    </location>
</feature>
<dbReference type="Gene3D" id="3.40.710.10">
    <property type="entry name" value="DD-peptidase/beta-lactamase superfamily"/>
    <property type="match status" value="1"/>
</dbReference>
<dbReference type="OrthoDB" id="846150at2"/>
<protein>
    <submittedName>
        <fullName evidence="4">Serine hydrolase</fullName>
    </submittedName>
</protein>
<sequence length="494" mass="54410">MKLSRVVTLCLLAVCSVLLPGQVSGPAFDVSTVDADVAHAMSAFHAPGVAVGILVDGKVVLVKGYGVRRAGSPQPVDADTLFDIGSITKSFTGMAVAEMVDDGKLDFDTPVTQYLPGFRLYDPIATQLITPRDLLGHRSGLSRHDFIRYSTHLTPDEFIQRLRYLEPNHTFRETFQYNNLMYVVAGYLAGHANGTSWEQLFHDRIFVPLDMTHSNSSAREIQQSPDFATPHEVTNDTAAPIPFYDYQSFGIGPNGAVNSSVNDMLKYLAFHMGDGTANGKVVLSPKQFTQIHRAISADGDLSYAMGWIIEHRAGYRLLLHDGSINGFTAMVALIPEKHTAIVVLNNAETALPKAVAENFLSRYLNLPFHDRIDAIKQNIDTARKKSAEADAAFEAGRLPHAPTSLPLSAYAGEWFHPAFGKVSMTVEGDVLDLHFDALTLHFRHYNYDTFVASDPFTGRLTASFHLDAQGKVTELSIPLERTVKPFVFTRPRKS</sequence>
<evidence type="ECO:0000313" key="5">
    <source>
        <dbReference type="Proteomes" id="UP000321820"/>
    </source>
</evidence>